<keyword evidence="1" id="KW-0472">Membrane</keyword>
<gene>
    <name evidence="2" type="ORF">PMAYCL1PPCAC_15547</name>
</gene>
<organism evidence="2 3">
    <name type="scientific">Pristionchus mayeri</name>
    <dbReference type="NCBI Taxonomy" id="1317129"/>
    <lineage>
        <taxon>Eukaryota</taxon>
        <taxon>Metazoa</taxon>
        <taxon>Ecdysozoa</taxon>
        <taxon>Nematoda</taxon>
        <taxon>Chromadorea</taxon>
        <taxon>Rhabditida</taxon>
        <taxon>Rhabditina</taxon>
        <taxon>Diplogasteromorpha</taxon>
        <taxon>Diplogasteroidea</taxon>
        <taxon>Neodiplogasteridae</taxon>
        <taxon>Pristionchus</taxon>
    </lineage>
</organism>
<feature type="transmembrane region" description="Helical" evidence="1">
    <location>
        <begin position="29"/>
        <end position="50"/>
    </location>
</feature>
<feature type="transmembrane region" description="Helical" evidence="1">
    <location>
        <begin position="62"/>
        <end position="83"/>
    </location>
</feature>
<sequence>LSYVIHFSSVAMMELTHRRFIVFFHSLQLVYPLVSLLTWHSAVLYILVFHPGSLSKEIRSGYIVNQIFLIIFEWTLCWTVRVYPLMPYPAIYCDGLILQIGSITTSGRYNSRSSCYSPQSGIRISTYDHAPKTDSLLRIACKDFKKDAEHDHDLVRRSLTYQRRRVRCFQHAYCEKRGNHKQTRTRVVERTRRAIPAVRRCWKPGKLCL</sequence>
<comment type="caution">
    <text evidence="2">The sequence shown here is derived from an EMBL/GenBank/DDBJ whole genome shotgun (WGS) entry which is preliminary data.</text>
</comment>
<feature type="non-terminal residue" evidence="2">
    <location>
        <position position="209"/>
    </location>
</feature>
<reference evidence="3" key="1">
    <citation type="submission" date="2022-10" db="EMBL/GenBank/DDBJ databases">
        <title>Genome assembly of Pristionchus species.</title>
        <authorList>
            <person name="Yoshida K."/>
            <person name="Sommer R.J."/>
        </authorList>
    </citation>
    <scope>NUCLEOTIDE SEQUENCE [LARGE SCALE GENOMIC DNA]</scope>
    <source>
        <strain evidence="3">RS5460</strain>
    </source>
</reference>
<evidence type="ECO:0000256" key="1">
    <source>
        <dbReference type="SAM" id="Phobius"/>
    </source>
</evidence>
<keyword evidence="3" id="KW-1185">Reference proteome</keyword>
<proteinExistence type="predicted"/>
<keyword evidence="1" id="KW-1133">Transmembrane helix</keyword>
<protein>
    <recommendedName>
        <fullName evidence="4">G protein-coupled receptor</fullName>
    </recommendedName>
</protein>
<name>A0AAN5CJ43_9BILA</name>
<evidence type="ECO:0000313" key="2">
    <source>
        <dbReference type="EMBL" id="GMR45352.1"/>
    </source>
</evidence>
<evidence type="ECO:0008006" key="4">
    <source>
        <dbReference type="Google" id="ProtNLM"/>
    </source>
</evidence>
<dbReference type="Proteomes" id="UP001328107">
    <property type="component" value="Unassembled WGS sequence"/>
</dbReference>
<dbReference type="EMBL" id="BTRK01000004">
    <property type="protein sequence ID" value="GMR45352.1"/>
    <property type="molecule type" value="Genomic_DNA"/>
</dbReference>
<feature type="non-terminal residue" evidence="2">
    <location>
        <position position="1"/>
    </location>
</feature>
<evidence type="ECO:0000313" key="3">
    <source>
        <dbReference type="Proteomes" id="UP001328107"/>
    </source>
</evidence>
<dbReference type="PANTHER" id="PTHR45830">
    <property type="entry name" value="SERPENTINE RECEPTOR, CLASS I"/>
    <property type="match status" value="1"/>
</dbReference>
<keyword evidence="1" id="KW-0812">Transmembrane</keyword>
<accession>A0AAN5CJ43</accession>
<dbReference type="AlphaFoldDB" id="A0AAN5CJ43"/>
<dbReference type="PANTHER" id="PTHR45830:SF15">
    <property type="entry name" value="SERPENTINE RECEPTOR, CLASS I"/>
    <property type="match status" value="1"/>
</dbReference>